<dbReference type="Proteomes" id="UP000266172">
    <property type="component" value="Unassembled WGS sequence"/>
</dbReference>
<dbReference type="PANTHER" id="PTHR30619">
    <property type="entry name" value="DNA INTERNALIZATION/COMPETENCE PROTEIN COMEC/REC2"/>
    <property type="match status" value="1"/>
</dbReference>
<feature type="chain" id="PRO_5038589806" evidence="1">
    <location>
        <begin position="21"/>
        <end position="307"/>
    </location>
</feature>
<dbReference type="InterPro" id="IPR052159">
    <property type="entry name" value="Competence_DNA_uptake"/>
</dbReference>
<gene>
    <name evidence="3" type="ORF">DWX93_10455</name>
</gene>
<keyword evidence="1" id="KW-0732">Signal</keyword>
<dbReference type="Pfam" id="PF00753">
    <property type="entry name" value="Lactamase_B"/>
    <property type="match status" value="1"/>
</dbReference>
<comment type="caution">
    <text evidence="3">The sequence shown here is derived from an EMBL/GenBank/DDBJ whole genome shotgun (WGS) entry which is preliminary data.</text>
</comment>
<feature type="signal peptide" evidence="1">
    <location>
        <begin position="1"/>
        <end position="20"/>
    </location>
</feature>
<accession>A0A395V825</accession>
<protein>
    <submittedName>
        <fullName evidence="3">MBL fold metallo-hydrolase</fullName>
    </submittedName>
</protein>
<dbReference type="PANTHER" id="PTHR30619:SF1">
    <property type="entry name" value="RECOMBINATION PROTEIN 2"/>
    <property type="match status" value="1"/>
</dbReference>
<dbReference type="Gene3D" id="3.60.15.10">
    <property type="entry name" value="Ribonuclease Z/Hydroxyacylglutathione hydrolase-like"/>
    <property type="match status" value="1"/>
</dbReference>
<proteinExistence type="predicted"/>
<evidence type="ECO:0000259" key="2">
    <source>
        <dbReference type="Pfam" id="PF00753"/>
    </source>
</evidence>
<dbReference type="AlphaFoldDB" id="A0A395V825"/>
<dbReference type="GO" id="GO:0016787">
    <property type="term" value="F:hydrolase activity"/>
    <property type="evidence" value="ECO:0007669"/>
    <property type="project" value="UniProtKB-KW"/>
</dbReference>
<organism evidence="3 4">
    <name type="scientific">Roseburia hominis</name>
    <dbReference type="NCBI Taxonomy" id="301301"/>
    <lineage>
        <taxon>Bacteria</taxon>
        <taxon>Bacillati</taxon>
        <taxon>Bacillota</taxon>
        <taxon>Clostridia</taxon>
        <taxon>Lachnospirales</taxon>
        <taxon>Lachnospiraceae</taxon>
        <taxon>Roseburia</taxon>
    </lineage>
</organism>
<sequence length="307" mass="33494">MRFKHLFPTVIVILFAVLLAACSHHTLVESKKDSTGYTPDPATEYLVTQYADTTGVQGTFYTITNDTTLIIIDGGWADNASAVREVIAAHGNHVNAWILSHPHQDHAGAFNQIYAAPDGITIDAVYDNGFDYDFIEAAGEPYDDITVMETYHALTRDASNVTHLHRGDVLSICGLTFSVLNAYDDTVLQNVGDEKDYQNNASLLLKVSSANSSMLFCSDIKYDMNDSLLAACKDQLACDYVQTGHHGNWSFSEEFYDATGASVYFIDAPSSITDNADFPASTLKSDLLAKGKTVLDFSTAPNTVTLK</sequence>
<name>A0A395V825_9FIRM</name>
<evidence type="ECO:0000313" key="3">
    <source>
        <dbReference type="EMBL" id="RGS39639.1"/>
    </source>
</evidence>
<dbReference type="SUPFAM" id="SSF56281">
    <property type="entry name" value="Metallo-hydrolase/oxidoreductase"/>
    <property type="match status" value="1"/>
</dbReference>
<dbReference type="PROSITE" id="PS51257">
    <property type="entry name" value="PROKAR_LIPOPROTEIN"/>
    <property type="match status" value="1"/>
</dbReference>
<feature type="domain" description="Metallo-beta-lactamase" evidence="2">
    <location>
        <begin position="54"/>
        <end position="114"/>
    </location>
</feature>
<keyword evidence="3" id="KW-0378">Hydrolase</keyword>
<dbReference type="InterPro" id="IPR036866">
    <property type="entry name" value="RibonucZ/Hydroxyglut_hydro"/>
</dbReference>
<evidence type="ECO:0000313" key="4">
    <source>
        <dbReference type="Proteomes" id="UP000266172"/>
    </source>
</evidence>
<reference evidence="3 4" key="1">
    <citation type="submission" date="2018-08" db="EMBL/GenBank/DDBJ databases">
        <title>A genome reference for cultivated species of the human gut microbiota.</title>
        <authorList>
            <person name="Zou Y."/>
            <person name="Xue W."/>
            <person name="Luo G."/>
        </authorList>
    </citation>
    <scope>NUCLEOTIDE SEQUENCE [LARGE SCALE GENOMIC DNA]</scope>
    <source>
        <strain evidence="3 4">AF22-12AC</strain>
    </source>
</reference>
<dbReference type="InterPro" id="IPR001279">
    <property type="entry name" value="Metallo-B-lactamas"/>
</dbReference>
<dbReference type="EMBL" id="QRVL01000008">
    <property type="protein sequence ID" value="RGS39639.1"/>
    <property type="molecule type" value="Genomic_DNA"/>
</dbReference>
<evidence type="ECO:0000256" key="1">
    <source>
        <dbReference type="SAM" id="SignalP"/>
    </source>
</evidence>